<dbReference type="SMART" id="SM00248">
    <property type="entry name" value="ANK"/>
    <property type="match status" value="8"/>
</dbReference>
<comment type="caution">
    <text evidence="6">The sequence shown here is derived from an EMBL/GenBank/DDBJ whole genome shotgun (WGS) entry which is preliminary data.</text>
</comment>
<dbReference type="SUPFAM" id="SSF53167">
    <property type="entry name" value="Purine and uridine phosphorylases"/>
    <property type="match status" value="1"/>
</dbReference>
<dbReference type="PANTHER" id="PTHR46082:SF11">
    <property type="entry name" value="AAA+ ATPASE DOMAIN-CONTAINING PROTEIN-RELATED"/>
    <property type="match status" value="1"/>
</dbReference>
<feature type="repeat" description="ANK" evidence="2">
    <location>
        <begin position="1034"/>
        <end position="1066"/>
    </location>
</feature>
<dbReference type="PRINTS" id="PR01415">
    <property type="entry name" value="ANKYRIN"/>
</dbReference>
<feature type="repeat" description="ANK" evidence="2">
    <location>
        <begin position="1000"/>
        <end position="1032"/>
    </location>
</feature>
<feature type="repeat" description="ANK" evidence="2">
    <location>
        <begin position="1166"/>
        <end position="1198"/>
    </location>
</feature>
<dbReference type="Gene3D" id="3.40.50.1580">
    <property type="entry name" value="Nucleoside phosphorylase domain"/>
    <property type="match status" value="1"/>
</dbReference>
<reference evidence="6 7" key="1">
    <citation type="submission" date="2019-04" db="EMBL/GenBank/DDBJ databases">
        <title>Aspergillus burnettii sp. nov., novel species from soil in southeast Queensland.</title>
        <authorList>
            <person name="Gilchrist C.L.M."/>
            <person name="Pitt J.I."/>
            <person name="Lange L."/>
            <person name="Lacey H.J."/>
            <person name="Vuong D."/>
            <person name="Midgley D.J."/>
            <person name="Greenfield P."/>
            <person name="Bradbury M."/>
            <person name="Lacey E."/>
            <person name="Busk P.K."/>
            <person name="Pilgaard B."/>
            <person name="Chooi Y.H."/>
            <person name="Piggott A.M."/>
        </authorList>
    </citation>
    <scope>NUCLEOTIDE SEQUENCE [LARGE SCALE GENOMIC DNA]</scope>
    <source>
        <strain evidence="6 7">FRR 5400</strain>
    </source>
</reference>
<dbReference type="InterPro" id="IPR002110">
    <property type="entry name" value="Ankyrin_rpt"/>
</dbReference>
<keyword evidence="2" id="KW-0040">ANK repeat</keyword>
<dbReference type="Proteomes" id="UP000541154">
    <property type="component" value="Unassembled WGS sequence"/>
</dbReference>
<feature type="domain" description="GPI inositol-deacylase winged helix" evidence="4">
    <location>
        <begin position="668"/>
        <end position="742"/>
    </location>
</feature>
<dbReference type="Pfam" id="PF12796">
    <property type="entry name" value="Ank_2"/>
    <property type="match status" value="3"/>
</dbReference>
<protein>
    <recommendedName>
        <fullName evidence="8">Nucleoside phosphorylase domain-containing protein</fullName>
    </recommendedName>
</protein>
<dbReference type="InterPro" id="IPR053137">
    <property type="entry name" value="NLR-like"/>
</dbReference>
<keyword evidence="1" id="KW-0677">Repeat</keyword>
<dbReference type="Pfam" id="PF01048">
    <property type="entry name" value="PNP_UDP_1"/>
    <property type="match status" value="1"/>
</dbReference>
<dbReference type="Gene3D" id="1.25.40.20">
    <property type="entry name" value="Ankyrin repeat-containing domain"/>
    <property type="match status" value="2"/>
</dbReference>
<evidence type="ECO:0000313" key="7">
    <source>
        <dbReference type="Proteomes" id="UP000541154"/>
    </source>
</evidence>
<evidence type="ECO:0000256" key="1">
    <source>
        <dbReference type="ARBA" id="ARBA00022737"/>
    </source>
</evidence>
<keyword evidence="7" id="KW-1185">Reference proteome</keyword>
<evidence type="ECO:0000313" key="6">
    <source>
        <dbReference type="EMBL" id="KAF5856983.1"/>
    </source>
</evidence>
<feature type="repeat" description="ANK" evidence="2">
    <location>
        <begin position="1199"/>
        <end position="1219"/>
    </location>
</feature>
<dbReference type="PROSITE" id="PS50088">
    <property type="entry name" value="ANK_REPEAT"/>
    <property type="match status" value="7"/>
</dbReference>
<gene>
    <name evidence="6" type="ORF">ETB97_006461</name>
</gene>
<dbReference type="InterPro" id="IPR000845">
    <property type="entry name" value="Nucleoside_phosphorylase_d"/>
</dbReference>
<dbReference type="EMBL" id="SPNV01000284">
    <property type="protein sequence ID" value="KAF5856983.1"/>
    <property type="molecule type" value="Genomic_DNA"/>
</dbReference>
<dbReference type="Pfam" id="PF22939">
    <property type="entry name" value="WHD_GPIID"/>
    <property type="match status" value="1"/>
</dbReference>
<evidence type="ECO:0008006" key="8">
    <source>
        <dbReference type="Google" id="ProtNLM"/>
    </source>
</evidence>
<feature type="domain" description="Nucleoside phosphorylase" evidence="3">
    <location>
        <begin position="15"/>
        <end position="301"/>
    </location>
</feature>
<proteinExistence type="predicted"/>
<feature type="domain" description="Nephrocystin 3-like N-terminal" evidence="5">
    <location>
        <begin position="383"/>
        <end position="555"/>
    </location>
</feature>
<feature type="repeat" description="ANK" evidence="2">
    <location>
        <begin position="966"/>
        <end position="988"/>
    </location>
</feature>
<accession>A0A8H6E3C1</accession>
<dbReference type="Pfam" id="PF24883">
    <property type="entry name" value="NPHP3_N"/>
    <property type="match status" value="1"/>
</dbReference>
<dbReference type="InterPro" id="IPR054471">
    <property type="entry name" value="GPIID_WHD"/>
</dbReference>
<dbReference type="PROSITE" id="PS50297">
    <property type="entry name" value="ANK_REP_REGION"/>
    <property type="match status" value="6"/>
</dbReference>
<dbReference type="InterPro" id="IPR027417">
    <property type="entry name" value="P-loop_NTPase"/>
</dbReference>
<feature type="non-terminal residue" evidence="6">
    <location>
        <position position="1219"/>
    </location>
</feature>
<dbReference type="InterPro" id="IPR056884">
    <property type="entry name" value="NPHP3-like_N"/>
</dbReference>
<dbReference type="SUPFAM" id="SSF48403">
    <property type="entry name" value="Ankyrin repeat"/>
    <property type="match status" value="1"/>
</dbReference>
<dbReference type="InterPro" id="IPR035994">
    <property type="entry name" value="Nucleoside_phosphorylase_sf"/>
</dbReference>
<dbReference type="AlphaFoldDB" id="A0A8H6E3C1"/>
<dbReference type="Gene3D" id="3.40.50.300">
    <property type="entry name" value="P-loop containing nucleotide triphosphate hydrolases"/>
    <property type="match status" value="1"/>
</dbReference>
<evidence type="ECO:0000259" key="5">
    <source>
        <dbReference type="Pfam" id="PF24883"/>
    </source>
</evidence>
<dbReference type="PANTHER" id="PTHR46082">
    <property type="entry name" value="ATP/GTP-BINDING PROTEIN-RELATED"/>
    <property type="match status" value="1"/>
</dbReference>
<feature type="repeat" description="ANK" evidence="2">
    <location>
        <begin position="1067"/>
        <end position="1099"/>
    </location>
</feature>
<feature type="repeat" description="ANK" evidence="2">
    <location>
        <begin position="1133"/>
        <end position="1165"/>
    </location>
</feature>
<dbReference type="GO" id="GO:0003824">
    <property type="term" value="F:catalytic activity"/>
    <property type="evidence" value="ECO:0007669"/>
    <property type="project" value="InterPro"/>
</dbReference>
<name>A0A8H6E3C1_PETAA</name>
<evidence type="ECO:0000259" key="3">
    <source>
        <dbReference type="Pfam" id="PF01048"/>
    </source>
</evidence>
<dbReference type="GO" id="GO:0009116">
    <property type="term" value="P:nucleoside metabolic process"/>
    <property type="evidence" value="ECO:0007669"/>
    <property type="project" value="InterPro"/>
</dbReference>
<dbReference type="SUPFAM" id="SSF52540">
    <property type="entry name" value="P-loop containing nucleoside triphosphate hydrolases"/>
    <property type="match status" value="1"/>
</dbReference>
<dbReference type="InterPro" id="IPR036770">
    <property type="entry name" value="Ankyrin_rpt-contain_sf"/>
</dbReference>
<evidence type="ECO:0000256" key="2">
    <source>
        <dbReference type="PROSITE-ProRule" id="PRU00023"/>
    </source>
</evidence>
<evidence type="ECO:0000259" key="4">
    <source>
        <dbReference type="Pfam" id="PF22939"/>
    </source>
</evidence>
<sequence length="1219" mass="135477">MATATIKFSHQDYTVAWLCALPLEMAAAEAMLDETHPNLPAKPTDDNTYILGRIYGHNIVIACLRSGVYGPTSATTLATQMQSTFQSIRFFLMVGIGGGAPSKKVDIRLGDVVVSNPTRDFGGVIQYDYGKTVGGGRFERTGVLNKPLPVLLTAVSRLKAAHMSTPNKIPALLSEMLARKPILRKSFTYRGEQQDLLFDAEYDHCGSENTCNNCDTRRLVARPGRPGYDPVIHYGLIASGNQVVKHGPTRDKLARELGILCFEMEAAGLMDDFQCLVIRGICDYSDSHKNKQWQGYAAATAAAYAKELLSVVHTSQVVDTPPALSDIKLTIQGIERLPFGVEHATSVTAHQNYVQNHEMLLERVSSYDHKRVHRRLSQKRLVGTTQWFLDQPDFKAWFSEKSVSSLWCSGKIGSGKTMIATAVVDAALYCDSEHRSPTVFFYCENECHGTLDGSYILSSFIKQLCEVLRLISRSYPEDVIIELRKFFGHEQTQPDFEDLKDVFMRLFHYVPGTIYIIDGFDALDHKHGKSLLRLFQSLFCSVKPRQESRILLLSRDQVPGYINIATFMHGISQISTSANVMPDIETYIETSVTDKTMCRKLTDDTTLVEEMKRTLLTESSGMFLWVHLQLEVLWDTCRTDAEIRSALATLPKGLEETYSRCIDRIQERCAIKVLKWVSFATRPLHIEELKEAVAFDLEDTQWDAEKMTQKDTLIACCANLVVADRADSCVRFAHSSVKQYLDKYRGGNIQEKHIPEYPVPEQGNRECGEFCVAYLSFSDFSLQLSKQSVERAAVAVPRPSFILQQAFPRLPRRFFRLPQNRNCSISVSFRTLRTTSTPDRARYKFLDYAIKNWAVQTKQILHTSLVWNKFEALATSFNETWDFHPWIPGGRSNDSHLHGLFGWAVKEQHEPLLSIALAAGPALQRACDLPLIGGRLPALHVASKLGYGSSIKILLNICNINVPDGEGYTALHHAASRGHVEICQLLLSAKRVKVDAPSKSRCTPLWLAASNGHEEVVSLLTEKQSNIEAKGASSNQTPLSKATRNGHYAVVQLLLEKGADLESKDADGRTPLSWAAKRGHDAIMKLLLEKGAQPKSKDTDGPSLVLWASKHGHEVIVSKLSTDAGELEFKDDNKRTSLSWAAANGHEAVVKLLVDKGADLEAKSINGQTSLSWAAASGHEAVVKLLVDKGADLEAKDDNSQTPLLWAAASGHKAVVNLL</sequence>
<organism evidence="6 7">
    <name type="scientific">Petromyces alliaceus</name>
    <name type="common">Aspergillus alliaceus</name>
    <dbReference type="NCBI Taxonomy" id="209559"/>
    <lineage>
        <taxon>Eukaryota</taxon>
        <taxon>Fungi</taxon>
        <taxon>Dikarya</taxon>
        <taxon>Ascomycota</taxon>
        <taxon>Pezizomycotina</taxon>
        <taxon>Eurotiomycetes</taxon>
        <taxon>Eurotiomycetidae</taxon>
        <taxon>Eurotiales</taxon>
        <taxon>Aspergillaceae</taxon>
        <taxon>Aspergillus</taxon>
        <taxon>Aspergillus subgen. Circumdati</taxon>
    </lineage>
</organism>
<dbReference type="Pfam" id="PF00023">
    <property type="entry name" value="Ank"/>
    <property type="match status" value="1"/>
</dbReference>